<sequence length="152" mass="17046">LNSQCQFLENEIGFEIPSSDEIKVDDAFDQYSPKISAEFQMKIAELVTERLTATMPRSSKSTTKNLQPSSLSASISSQRKFKHFSGKNLNLSSSLPHKIRKTYPLYHMDSDSSSFSDSSSDKNVGNSLRKTKSRGKGKNKELNITDLDEDML</sequence>
<gene>
    <name evidence="2" type="ORF">AVEN_167397_1</name>
</gene>
<dbReference type="AlphaFoldDB" id="A0A4Y2X4M9"/>
<evidence type="ECO:0000256" key="1">
    <source>
        <dbReference type="SAM" id="MobiDB-lite"/>
    </source>
</evidence>
<comment type="caution">
    <text evidence="2">The sequence shown here is derived from an EMBL/GenBank/DDBJ whole genome shotgun (WGS) entry which is preliminary data.</text>
</comment>
<keyword evidence="3" id="KW-1185">Reference proteome</keyword>
<dbReference type="OrthoDB" id="5322100at2759"/>
<dbReference type="EMBL" id="BGPR01071485">
    <property type="protein sequence ID" value="GBO44665.1"/>
    <property type="molecule type" value="Genomic_DNA"/>
</dbReference>
<feature type="compositionally biased region" description="Polar residues" evidence="1">
    <location>
        <begin position="55"/>
        <end position="68"/>
    </location>
</feature>
<feature type="non-terminal residue" evidence="2">
    <location>
        <position position="1"/>
    </location>
</feature>
<dbReference type="Proteomes" id="UP000499080">
    <property type="component" value="Unassembled WGS sequence"/>
</dbReference>
<evidence type="ECO:0000313" key="2">
    <source>
        <dbReference type="EMBL" id="GBO44665.1"/>
    </source>
</evidence>
<organism evidence="2 3">
    <name type="scientific">Araneus ventricosus</name>
    <name type="common">Orbweaver spider</name>
    <name type="synonym">Epeira ventricosa</name>
    <dbReference type="NCBI Taxonomy" id="182803"/>
    <lineage>
        <taxon>Eukaryota</taxon>
        <taxon>Metazoa</taxon>
        <taxon>Ecdysozoa</taxon>
        <taxon>Arthropoda</taxon>
        <taxon>Chelicerata</taxon>
        <taxon>Arachnida</taxon>
        <taxon>Araneae</taxon>
        <taxon>Araneomorphae</taxon>
        <taxon>Entelegynae</taxon>
        <taxon>Araneoidea</taxon>
        <taxon>Araneidae</taxon>
        <taxon>Araneus</taxon>
    </lineage>
</organism>
<evidence type="ECO:0000313" key="3">
    <source>
        <dbReference type="Proteomes" id="UP000499080"/>
    </source>
</evidence>
<reference evidence="2 3" key="1">
    <citation type="journal article" date="2019" name="Sci. Rep.">
        <title>Orb-weaving spider Araneus ventricosus genome elucidates the spidroin gene catalogue.</title>
        <authorList>
            <person name="Kono N."/>
            <person name="Nakamura H."/>
            <person name="Ohtoshi R."/>
            <person name="Moran D.A.P."/>
            <person name="Shinohara A."/>
            <person name="Yoshida Y."/>
            <person name="Fujiwara M."/>
            <person name="Mori M."/>
            <person name="Tomita M."/>
            <person name="Arakawa K."/>
        </authorList>
    </citation>
    <scope>NUCLEOTIDE SEQUENCE [LARGE SCALE GENOMIC DNA]</scope>
</reference>
<proteinExistence type="predicted"/>
<name>A0A4Y2X4M9_ARAVE</name>
<feature type="region of interest" description="Disordered" evidence="1">
    <location>
        <begin position="53"/>
        <end position="74"/>
    </location>
</feature>
<protein>
    <submittedName>
        <fullName evidence="2">Uncharacterized protein</fullName>
    </submittedName>
</protein>
<accession>A0A4Y2X4M9</accession>
<feature type="region of interest" description="Disordered" evidence="1">
    <location>
        <begin position="110"/>
        <end position="152"/>
    </location>
</feature>